<reference evidence="1 2" key="1">
    <citation type="submission" date="2019-12" db="EMBL/GenBank/DDBJ databases">
        <title>Spirosoma sp. HMF4905 genome sequencing and assembly.</title>
        <authorList>
            <person name="Kang H."/>
            <person name="Cha I."/>
            <person name="Kim H."/>
            <person name="Joh K."/>
        </authorList>
    </citation>
    <scope>NUCLEOTIDE SEQUENCE [LARGE SCALE GENOMIC DNA]</scope>
    <source>
        <strain evidence="1 2">HMF4905</strain>
    </source>
</reference>
<keyword evidence="2" id="KW-1185">Reference proteome</keyword>
<gene>
    <name evidence="1" type="ORF">GO755_38985</name>
</gene>
<comment type="caution">
    <text evidence="1">The sequence shown here is derived from an EMBL/GenBank/DDBJ whole genome shotgun (WGS) entry which is preliminary data.</text>
</comment>
<evidence type="ECO:0000313" key="2">
    <source>
        <dbReference type="Proteomes" id="UP000436006"/>
    </source>
</evidence>
<protein>
    <submittedName>
        <fullName evidence="1">Uncharacterized protein</fullName>
    </submittedName>
</protein>
<accession>A0A7K1SQH8</accession>
<proteinExistence type="predicted"/>
<dbReference type="RefSeq" id="WP_157590862.1">
    <property type="nucleotide sequence ID" value="NZ_WPIN01000030.1"/>
</dbReference>
<name>A0A7K1SQH8_9BACT</name>
<evidence type="ECO:0000313" key="1">
    <source>
        <dbReference type="EMBL" id="MVM36064.1"/>
    </source>
</evidence>
<dbReference type="EMBL" id="WPIN01000030">
    <property type="protein sequence ID" value="MVM36064.1"/>
    <property type="molecule type" value="Genomic_DNA"/>
</dbReference>
<dbReference type="Proteomes" id="UP000436006">
    <property type="component" value="Unassembled WGS sequence"/>
</dbReference>
<organism evidence="1 2">
    <name type="scientific">Spirosoma arboris</name>
    <dbReference type="NCBI Taxonomy" id="2682092"/>
    <lineage>
        <taxon>Bacteria</taxon>
        <taxon>Pseudomonadati</taxon>
        <taxon>Bacteroidota</taxon>
        <taxon>Cytophagia</taxon>
        <taxon>Cytophagales</taxon>
        <taxon>Cytophagaceae</taxon>
        <taxon>Spirosoma</taxon>
    </lineage>
</organism>
<sequence>MSTQDRVKAALPLALQFVVFSQRLKEIETSYPDVPRNIFRSVDEAKAFDKECADYDQAVKTLDDEASRLKATIKKMEEWGPDDEPRTLSTLLSGYDNEPPIVVVVTAKDRNFKVFENEGFLAYKDWS</sequence>
<dbReference type="AlphaFoldDB" id="A0A7K1SQH8"/>